<evidence type="ECO:0000313" key="1">
    <source>
        <dbReference type="EMBL" id="PPQ87871.1"/>
    </source>
</evidence>
<proteinExistence type="predicted"/>
<dbReference type="EMBL" id="NHYD01002192">
    <property type="protein sequence ID" value="PPQ87871.1"/>
    <property type="molecule type" value="Genomic_DNA"/>
</dbReference>
<dbReference type="InParanoid" id="A0A409XAW8"/>
<dbReference type="OrthoDB" id="2012566at2759"/>
<reference evidence="1 2" key="1">
    <citation type="journal article" date="2018" name="Evol. Lett.">
        <title>Horizontal gene cluster transfer increased hallucinogenic mushroom diversity.</title>
        <authorList>
            <person name="Reynolds H.T."/>
            <person name="Vijayakumar V."/>
            <person name="Gluck-Thaler E."/>
            <person name="Korotkin H.B."/>
            <person name="Matheny P.B."/>
            <person name="Slot J.C."/>
        </authorList>
    </citation>
    <scope>NUCLEOTIDE SEQUENCE [LARGE SCALE GENOMIC DNA]</scope>
    <source>
        <strain evidence="1 2">2631</strain>
    </source>
</reference>
<protein>
    <submittedName>
        <fullName evidence="1">Uncharacterized protein</fullName>
    </submittedName>
</protein>
<dbReference type="Proteomes" id="UP000283269">
    <property type="component" value="Unassembled WGS sequence"/>
</dbReference>
<organism evidence="1 2">
    <name type="scientific">Psilocybe cyanescens</name>
    <dbReference type="NCBI Taxonomy" id="93625"/>
    <lineage>
        <taxon>Eukaryota</taxon>
        <taxon>Fungi</taxon>
        <taxon>Dikarya</taxon>
        <taxon>Basidiomycota</taxon>
        <taxon>Agaricomycotina</taxon>
        <taxon>Agaricomycetes</taxon>
        <taxon>Agaricomycetidae</taxon>
        <taxon>Agaricales</taxon>
        <taxon>Agaricineae</taxon>
        <taxon>Strophariaceae</taxon>
        <taxon>Psilocybe</taxon>
    </lineage>
</organism>
<keyword evidence="2" id="KW-1185">Reference proteome</keyword>
<sequence>MSQYCNSYDTLISDIGGVLFTSKDGQTTNVDAHMFRQIIGTRSWYNLDTGKISNNEAYSLIPKQFPCAKATSGMRSRMQSRSTVLFAAERCSIL</sequence>
<dbReference type="AlphaFoldDB" id="A0A409XAW8"/>
<accession>A0A409XAW8</accession>
<gene>
    <name evidence="1" type="ORF">CVT25_000778</name>
</gene>
<evidence type="ECO:0000313" key="2">
    <source>
        <dbReference type="Proteomes" id="UP000283269"/>
    </source>
</evidence>
<name>A0A409XAW8_PSICY</name>
<comment type="caution">
    <text evidence="1">The sequence shown here is derived from an EMBL/GenBank/DDBJ whole genome shotgun (WGS) entry which is preliminary data.</text>
</comment>